<dbReference type="InterPro" id="IPR000115">
    <property type="entry name" value="PRibGlycinamide_synth"/>
</dbReference>
<dbReference type="SUPFAM" id="SSF56059">
    <property type="entry name" value="Glutathione synthetase ATP-binding domain-like"/>
    <property type="match status" value="1"/>
</dbReference>
<dbReference type="InterPro" id="IPR016185">
    <property type="entry name" value="PreATP-grasp_dom_sf"/>
</dbReference>
<organism evidence="15 16">
    <name type="scientific">Lentisphaera profundi</name>
    <dbReference type="NCBI Taxonomy" id="1658616"/>
    <lineage>
        <taxon>Bacteria</taxon>
        <taxon>Pseudomonadati</taxon>
        <taxon>Lentisphaerota</taxon>
        <taxon>Lentisphaeria</taxon>
        <taxon>Lentisphaerales</taxon>
        <taxon>Lentisphaeraceae</taxon>
        <taxon>Lentisphaera</taxon>
    </lineage>
</organism>
<protein>
    <recommendedName>
        <fullName evidence="4 12">Phosphoribosylamine--glycine ligase</fullName>
        <ecNumber evidence="4 12">6.3.4.13</ecNumber>
    </recommendedName>
    <alternativeName>
        <fullName evidence="12">GARS</fullName>
    </alternativeName>
    <alternativeName>
        <fullName evidence="10 12">Glycinamide ribonucleotide synthetase</fullName>
    </alternativeName>
    <alternativeName>
        <fullName evidence="11 12">Phosphoribosylglycinamide synthetase</fullName>
    </alternativeName>
</protein>
<sequence>MKVLIIGGGGREHAIAWKLNQDSEVSQVYCAPGNPGMKDVECISISDHHELAKFAKENDIALTMVGPEVPLCEGIVNIFRDQGLTVFGPDKNAAQLEGSKTYANIFMDKYEIPTAASGTFDNETDALAYLAKQGAPIVIKADGLAAGKGVTVADSMDQAVAAVKDCFDGAFGSAGARVVIEECLIGEEASIFAFLDCETIKFVASAQDHKRAYEGDKGPNTGGMGTYSPAPVVDAAMEQYIKDEILTKFLKGVQAEGLDFRGIVFIGLMIDEQGPKVLEFNVRFGDPETQSVLIRMESSLAEALLKTAQGKLSEVDMKFSDDQALCVVMASGGYPASYEKGHEITGIEAAEENGAMVFHAGTSLQDGKLVNTGGRVLGITARAADIVSARDKAYEATKKINWQDAFYRNDIAWRALERLK</sequence>
<keyword evidence="5 12" id="KW-0436">Ligase</keyword>
<keyword evidence="16" id="KW-1185">Reference proteome</keyword>
<dbReference type="EC" id="6.3.4.13" evidence="4 12"/>
<evidence type="ECO:0000313" key="16">
    <source>
        <dbReference type="Proteomes" id="UP001214250"/>
    </source>
</evidence>
<evidence type="ECO:0000256" key="13">
    <source>
        <dbReference type="PROSITE-ProRule" id="PRU00409"/>
    </source>
</evidence>
<evidence type="ECO:0000256" key="3">
    <source>
        <dbReference type="ARBA" id="ARBA00005174"/>
    </source>
</evidence>
<comment type="similarity">
    <text evidence="9 12">Belongs to the GARS family.</text>
</comment>
<dbReference type="InterPro" id="IPR011761">
    <property type="entry name" value="ATP-grasp"/>
</dbReference>
<evidence type="ECO:0000256" key="1">
    <source>
        <dbReference type="ARBA" id="ARBA00001936"/>
    </source>
</evidence>
<evidence type="ECO:0000256" key="5">
    <source>
        <dbReference type="ARBA" id="ARBA00022598"/>
    </source>
</evidence>
<evidence type="ECO:0000256" key="12">
    <source>
        <dbReference type="HAMAP-Rule" id="MF_00138"/>
    </source>
</evidence>
<dbReference type="EMBL" id="CP117811">
    <property type="protein sequence ID" value="WDE96755.1"/>
    <property type="molecule type" value="Genomic_DNA"/>
</dbReference>
<keyword evidence="6 13" id="KW-0547">Nucleotide-binding</keyword>
<dbReference type="InterPro" id="IPR011054">
    <property type="entry name" value="Rudment_hybrid_motif"/>
</dbReference>
<dbReference type="Gene3D" id="3.30.470.20">
    <property type="entry name" value="ATP-grasp fold, B domain"/>
    <property type="match status" value="1"/>
</dbReference>
<dbReference type="InterPro" id="IPR020561">
    <property type="entry name" value="PRibGlycinamid_synth_ATP-grasp"/>
</dbReference>
<dbReference type="Pfam" id="PF01071">
    <property type="entry name" value="GARS_A"/>
    <property type="match status" value="1"/>
</dbReference>
<dbReference type="InterPro" id="IPR020562">
    <property type="entry name" value="PRibGlycinamide_synth_N"/>
</dbReference>
<dbReference type="Pfam" id="PF02844">
    <property type="entry name" value="GARS_N"/>
    <property type="match status" value="1"/>
</dbReference>
<evidence type="ECO:0000256" key="11">
    <source>
        <dbReference type="ARBA" id="ARBA00042864"/>
    </source>
</evidence>
<evidence type="ECO:0000256" key="7">
    <source>
        <dbReference type="ARBA" id="ARBA00022755"/>
    </source>
</evidence>
<dbReference type="PROSITE" id="PS50975">
    <property type="entry name" value="ATP_GRASP"/>
    <property type="match status" value="1"/>
</dbReference>
<dbReference type="SUPFAM" id="SSF52440">
    <property type="entry name" value="PreATP-grasp domain"/>
    <property type="match status" value="1"/>
</dbReference>
<evidence type="ECO:0000256" key="6">
    <source>
        <dbReference type="ARBA" id="ARBA00022741"/>
    </source>
</evidence>
<dbReference type="NCBIfam" id="TIGR00877">
    <property type="entry name" value="purD"/>
    <property type="match status" value="1"/>
</dbReference>
<evidence type="ECO:0000256" key="4">
    <source>
        <dbReference type="ARBA" id="ARBA00013255"/>
    </source>
</evidence>
<dbReference type="SUPFAM" id="SSF51246">
    <property type="entry name" value="Rudiment single hybrid motif"/>
    <property type="match status" value="1"/>
</dbReference>
<keyword evidence="8 13" id="KW-0067">ATP-binding</keyword>
<comment type="cofactor">
    <cofactor evidence="2">
        <name>Mg(2+)</name>
        <dbReference type="ChEBI" id="CHEBI:18420"/>
    </cofactor>
</comment>
<dbReference type="Proteomes" id="UP001214250">
    <property type="component" value="Chromosome 1"/>
</dbReference>
<evidence type="ECO:0000256" key="2">
    <source>
        <dbReference type="ARBA" id="ARBA00001946"/>
    </source>
</evidence>
<evidence type="ECO:0000256" key="10">
    <source>
        <dbReference type="ARBA" id="ARBA00042242"/>
    </source>
</evidence>
<evidence type="ECO:0000313" key="15">
    <source>
        <dbReference type="EMBL" id="WDE96755.1"/>
    </source>
</evidence>
<gene>
    <name evidence="12 15" type="primary">purD</name>
    <name evidence="15" type="ORF">PQO03_02120</name>
</gene>
<dbReference type="Pfam" id="PF02843">
    <property type="entry name" value="GARS_C"/>
    <property type="match status" value="1"/>
</dbReference>
<dbReference type="GO" id="GO:0004637">
    <property type="term" value="F:phosphoribosylamine-glycine ligase activity"/>
    <property type="evidence" value="ECO:0007669"/>
    <property type="project" value="UniProtKB-EC"/>
</dbReference>
<dbReference type="PANTHER" id="PTHR43472">
    <property type="entry name" value="PHOSPHORIBOSYLAMINE--GLYCINE LIGASE"/>
    <property type="match status" value="1"/>
</dbReference>
<reference evidence="15 16" key="1">
    <citation type="submission" date="2023-02" db="EMBL/GenBank/DDBJ databases">
        <title>Genome sequence of Lentisphaera profundi SAORIC-696.</title>
        <authorList>
            <person name="Kim e."/>
            <person name="Cho J.-C."/>
            <person name="Choi A."/>
            <person name="Kang I."/>
        </authorList>
    </citation>
    <scope>NUCLEOTIDE SEQUENCE [LARGE SCALE GENOMIC DNA]</scope>
    <source>
        <strain evidence="15 16">SAORIC-696</strain>
    </source>
</reference>
<feature type="domain" description="ATP-grasp" evidence="14">
    <location>
        <begin position="104"/>
        <end position="309"/>
    </location>
</feature>
<dbReference type="SMART" id="SM01209">
    <property type="entry name" value="GARS_A"/>
    <property type="match status" value="1"/>
</dbReference>
<evidence type="ECO:0000256" key="9">
    <source>
        <dbReference type="ARBA" id="ARBA00038345"/>
    </source>
</evidence>
<accession>A0ABY7VRC1</accession>
<dbReference type="PROSITE" id="PS00184">
    <property type="entry name" value="GARS"/>
    <property type="match status" value="1"/>
</dbReference>
<evidence type="ECO:0000256" key="8">
    <source>
        <dbReference type="ARBA" id="ARBA00022840"/>
    </source>
</evidence>
<name>A0ABY7VRC1_9BACT</name>
<keyword evidence="7 12" id="KW-0658">Purine biosynthesis</keyword>
<dbReference type="InterPro" id="IPR037123">
    <property type="entry name" value="PRibGlycinamide_synth_C_sf"/>
</dbReference>
<comment type="catalytic activity">
    <reaction evidence="12">
        <text>5-phospho-beta-D-ribosylamine + glycine + ATP = N(1)-(5-phospho-beta-D-ribosyl)glycinamide + ADP + phosphate + H(+)</text>
        <dbReference type="Rhea" id="RHEA:17453"/>
        <dbReference type="ChEBI" id="CHEBI:15378"/>
        <dbReference type="ChEBI" id="CHEBI:30616"/>
        <dbReference type="ChEBI" id="CHEBI:43474"/>
        <dbReference type="ChEBI" id="CHEBI:57305"/>
        <dbReference type="ChEBI" id="CHEBI:58681"/>
        <dbReference type="ChEBI" id="CHEBI:143788"/>
        <dbReference type="ChEBI" id="CHEBI:456216"/>
        <dbReference type="EC" id="6.3.4.13"/>
    </reaction>
</comment>
<dbReference type="PANTHER" id="PTHR43472:SF1">
    <property type="entry name" value="PHOSPHORIBOSYLAMINE--GLYCINE LIGASE, CHLOROPLASTIC"/>
    <property type="match status" value="1"/>
</dbReference>
<comment type="pathway">
    <text evidence="3 12">Purine metabolism; IMP biosynthesis via de novo pathway; N(1)-(5-phospho-D-ribosyl)glycinamide from 5-phospho-alpha-D-ribose 1-diphosphate: step 2/2.</text>
</comment>
<dbReference type="Gene3D" id="3.90.600.10">
    <property type="entry name" value="Phosphoribosylglycinamide synthetase, C-terminal domain"/>
    <property type="match status" value="1"/>
</dbReference>
<dbReference type="Gene3D" id="3.30.1490.20">
    <property type="entry name" value="ATP-grasp fold, A domain"/>
    <property type="match status" value="1"/>
</dbReference>
<comment type="cofactor">
    <cofactor evidence="1">
        <name>Mn(2+)</name>
        <dbReference type="ChEBI" id="CHEBI:29035"/>
    </cofactor>
</comment>
<dbReference type="InterPro" id="IPR013815">
    <property type="entry name" value="ATP_grasp_subdomain_1"/>
</dbReference>
<dbReference type="InterPro" id="IPR020559">
    <property type="entry name" value="PRibGlycinamide_synth_CS"/>
</dbReference>
<proteinExistence type="inferred from homology"/>
<dbReference type="Gene3D" id="3.40.50.20">
    <property type="match status" value="1"/>
</dbReference>
<dbReference type="RefSeq" id="WP_274150820.1">
    <property type="nucleotide sequence ID" value="NZ_CP117811.1"/>
</dbReference>
<dbReference type="InterPro" id="IPR020560">
    <property type="entry name" value="PRibGlycinamide_synth_C-dom"/>
</dbReference>
<dbReference type="SMART" id="SM01210">
    <property type="entry name" value="GARS_C"/>
    <property type="match status" value="1"/>
</dbReference>
<dbReference type="HAMAP" id="MF_00138">
    <property type="entry name" value="GARS"/>
    <property type="match status" value="1"/>
</dbReference>
<evidence type="ECO:0000259" key="14">
    <source>
        <dbReference type="PROSITE" id="PS50975"/>
    </source>
</evidence>